<dbReference type="AlphaFoldDB" id="A0A1V9X828"/>
<accession>A0A1V9X828</accession>
<dbReference type="InParanoid" id="A0A1V9X828"/>
<evidence type="ECO:0000256" key="1">
    <source>
        <dbReference type="SAM" id="Phobius"/>
    </source>
</evidence>
<comment type="caution">
    <text evidence="2">The sequence shown here is derived from an EMBL/GenBank/DDBJ whole genome shotgun (WGS) entry which is preliminary data.</text>
</comment>
<proteinExistence type="predicted"/>
<feature type="transmembrane region" description="Helical" evidence="1">
    <location>
        <begin position="63"/>
        <end position="87"/>
    </location>
</feature>
<keyword evidence="1" id="KW-1133">Transmembrane helix</keyword>
<keyword evidence="1" id="KW-0812">Transmembrane</keyword>
<keyword evidence="1" id="KW-0472">Membrane</keyword>
<evidence type="ECO:0000313" key="2">
    <source>
        <dbReference type="EMBL" id="OQR69694.1"/>
    </source>
</evidence>
<protein>
    <submittedName>
        <fullName evidence="2">Organic cation transporter protein-like</fullName>
    </submittedName>
</protein>
<organism evidence="2 3">
    <name type="scientific">Tropilaelaps mercedesae</name>
    <dbReference type="NCBI Taxonomy" id="418985"/>
    <lineage>
        <taxon>Eukaryota</taxon>
        <taxon>Metazoa</taxon>
        <taxon>Ecdysozoa</taxon>
        <taxon>Arthropoda</taxon>
        <taxon>Chelicerata</taxon>
        <taxon>Arachnida</taxon>
        <taxon>Acari</taxon>
        <taxon>Parasitiformes</taxon>
        <taxon>Mesostigmata</taxon>
        <taxon>Gamasina</taxon>
        <taxon>Dermanyssoidea</taxon>
        <taxon>Laelapidae</taxon>
        <taxon>Tropilaelaps</taxon>
    </lineage>
</organism>
<dbReference type="OrthoDB" id="2261376at2759"/>
<evidence type="ECO:0000313" key="3">
    <source>
        <dbReference type="Proteomes" id="UP000192247"/>
    </source>
</evidence>
<dbReference type="InterPro" id="IPR036259">
    <property type="entry name" value="MFS_trans_sf"/>
</dbReference>
<sequence length="118" mass="12928">MVYARLAMMFIARFCVVITTAVMWVFTIELLPTAVRGFGLSVCFFVGRSSASLAPFLRDLADIYNPASFFVLAILTAIGGLVVRLALETFGQPLPDSLPEADQIGKKKKRKKKLALSV</sequence>
<dbReference type="SUPFAM" id="SSF103473">
    <property type="entry name" value="MFS general substrate transporter"/>
    <property type="match status" value="1"/>
</dbReference>
<reference evidence="2 3" key="1">
    <citation type="journal article" date="2017" name="Gigascience">
        <title>Draft genome of the honey bee ectoparasitic mite, Tropilaelaps mercedesae, is shaped by the parasitic life history.</title>
        <authorList>
            <person name="Dong X."/>
            <person name="Armstrong S.D."/>
            <person name="Xia D."/>
            <person name="Makepeace B.L."/>
            <person name="Darby A.C."/>
            <person name="Kadowaki T."/>
        </authorList>
    </citation>
    <scope>NUCLEOTIDE SEQUENCE [LARGE SCALE GENOMIC DNA]</scope>
    <source>
        <strain evidence="2">Wuxi-XJTLU</strain>
    </source>
</reference>
<name>A0A1V9X828_9ACAR</name>
<dbReference type="Gene3D" id="1.20.1250.20">
    <property type="entry name" value="MFS general substrate transporter like domains"/>
    <property type="match status" value="1"/>
</dbReference>
<gene>
    <name evidence="2" type="ORF">BIW11_04316</name>
</gene>
<feature type="transmembrane region" description="Helical" evidence="1">
    <location>
        <begin position="6"/>
        <end position="26"/>
    </location>
</feature>
<keyword evidence="3" id="KW-1185">Reference proteome</keyword>
<dbReference type="EMBL" id="MNPL01020111">
    <property type="protein sequence ID" value="OQR69694.1"/>
    <property type="molecule type" value="Genomic_DNA"/>
</dbReference>
<dbReference type="Proteomes" id="UP000192247">
    <property type="component" value="Unassembled WGS sequence"/>
</dbReference>
<dbReference type="STRING" id="418985.A0A1V9X828"/>